<dbReference type="NCBIfam" id="TIGR01087">
    <property type="entry name" value="murD"/>
    <property type="match status" value="1"/>
</dbReference>
<comment type="subcellular location">
    <subcellularLocation>
        <location evidence="1 9 10">Cytoplasm</location>
    </subcellularLocation>
</comment>
<dbReference type="PANTHER" id="PTHR43692">
    <property type="entry name" value="UDP-N-ACETYLMURAMOYLALANINE--D-GLUTAMATE LIGASE"/>
    <property type="match status" value="1"/>
</dbReference>
<evidence type="ECO:0000259" key="12">
    <source>
        <dbReference type="Pfam" id="PF08245"/>
    </source>
</evidence>
<comment type="pathway">
    <text evidence="2 9 10">Cell wall biogenesis; peptidoglycan biosynthesis.</text>
</comment>
<evidence type="ECO:0000256" key="7">
    <source>
        <dbReference type="ARBA" id="ARBA00022840"/>
    </source>
</evidence>
<dbReference type="PROSITE" id="PS01011">
    <property type="entry name" value="FOLYLPOLYGLU_SYNT_1"/>
    <property type="match status" value="1"/>
</dbReference>
<keyword evidence="9 10" id="KW-0961">Cell wall biogenesis/degradation</keyword>
<organism evidence="13 14">
    <name type="scientific">Thiomonas bhubaneswarensis</name>
    <dbReference type="NCBI Taxonomy" id="339866"/>
    <lineage>
        <taxon>Bacteria</taxon>
        <taxon>Pseudomonadati</taxon>
        <taxon>Pseudomonadota</taxon>
        <taxon>Betaproteobacteria</taxon>
        <taxon>Burkholderiales</taxon>
        <taxon>Thiomonas</taxon>
    </lineage>
</organism>
<keyword evidence="4 9" id="KW-0436">Ligase</keyword>
<dbReference type="Pfam" id="PF02875">
    <property type="entry name" value="Mur_ligase_C"/>
    <property type="match status" value="1"/>
</dbReference>
<evidence type="ECO:0000256" key="8">
    <source>
        <dbReference type="ARBA" id="ARBA00023306"/>
    </source>
</evidence>
<protein>
    <recommendedName>
        <fullName evidence="9 10">UDP-N-acetylmuramoylalanine--D-glutamate ligase</fullName>
        <ecNumber evidence="9 10">6.3.2.9</ecNumber>
    </recommendedName>
    <alternativeName>
        <fullName evidence="9">D-glutamic acid-adding enzyme</fullName>
    </alternativeName>
    <alternativeName>
        <fullName evidence="9">UDP-N-acetylmuramoyl-L-alanyl-D-glutamate synthetase</fullName>
    </alternativeName>
</protein>
<dbReference type="GO" id="GO:0051301">
    <property type="term" value="P:cell division"/>
    <property type="evidence" value="ECO:0007669"/>
    <property type="project" value="UniProtKB-KW"/>
</dbReference>
<reference evidence="14" key="1">
    <citation type="submission" date="2015-08" db="EMBL/GenBank/DDBJ databases">
        <authorList>
            <person name="Varghese N."/>
        </authorList>
    </citation>
    <scope>NUCLEOTIDE SEQUENCE [LARGE SCALE GENOMIC DNA]</scope>
    <source>
        <strain evidence="14">DSM 18181</strain>
    </source>
</reference>
<accession>A0A0K6HY17</accession>
<keyword evidence="8 9" id="KW-0131">Cell cycle</keyword>
<feature type="domain" description="Mur ligase central" evidence="12">
    <location>
        <begin position="125"/>
        <end position="259"/>
    </location>
</feature>
<dbReference type="SUPFAM" id="SSF53623">
    <property type="entry name" value="MurD-like peptide ligases, catalytic domain"/>
    <property type="match status" value="1"/>
</dbReference>
<evidence type="ECO:0000256" key="10">
    <source>
        <dbReference type="RuleBase" id="RU003664"/>
    </source>
</evidence>
<evidence type="ECO:0000256" key="4">
    <source>
        <dbReference type="ARBA" id="ARBA00022598"/>
    </source>
</evidence>
<keyword evidence="7 9" id="KW-0067">ATP-binding</keyword>
<dbReference type="GO" id="GO:0005524">
    <property type="term" value="F:ATP binding"/>
    <property type="evidence" value="ECO:0007669"/>
    <property type="project" value="UniProtKB-UniRule"/>
</dbReference>
<feature type="domain" description="Mur ligase C-terminal" evidence="11">
    <location>
        <begin position="359"/>
        <end position="470"/>
    </location>
</feature>
<dbReference type="Gene3D" id="3.90.190.20">
    <property type="entry name" value="Mur ligase, C-terminal domain"/>
    <property type="match status" value="1"/>
</dbReference>
<comment type="function">
    <text evidence="9 10">Cell wall formation. Catalyzes the addition of glutamate to the nucleotide precursor UDP-N-acetylmuramoyl-L-alanine (UMA).</text>
</comment>
<dbReference type="Pfam" id="PF08245">
    <property type="entry name" value="Mur_ligase_M"/>
    <property type="match status" value="1"/>
</dbReference>
<feature type="binding site" evidence="9">
    <location>
        <begin position="127"/>
        <end position="133"/>
    </location>
    <ligand>
        <name>ATP</name>
        <dbReference type="ChEBI" id="CHEBI:30616"/>
    </ligand>
</feature>
<comment type="catalytic activity">
    <reaction evidence="9 10">
        <text>UDP-N-acetyl-alpha-D-muramoyl-L-alanine + D-glutamate + ATP = UDP-N-acetyl-alpha-D-muramoyl-L-alanyl-D-glutamate + ADP + phosphate + H(+)</text>
        <dbReference type="Rhea" id="RHEA:16429"/>
        <dbReference type="ChEBI" id="CHEBI:15378"/>
        <dbReference type="ChEBI" id="CHEBI:29986"/>
        <dbReference type="ChEBI" id="CHEBI:30616"/>
        <dbReference type="ChEBI" id="CHEBI:43474"/>
        <dbReference type="ChEBI" id="CHEBI:83898"/>
        <dbReference type="ChEBI" id="CHEBI:83900"/>
        <dbReference type="ChEBI" id="CHEBI:456216"/>
        <dbReference type="EC" id="6.3.2.9"/>
    </reaction>
</comment>
<dbReference type="InterPro" id="IPR004101">
    <property type="entry name" value="Mur_ligase_C"/>
</dbReference>
<dbReference type="GO" id="GO:0009252">
    <property type="term" value="P:peptidoglycan biosynthetic process"/>
    <property type="evidence" value="ECO:0007669"/>
    <property type="project" value="UniProtKB-UniRule"/>
</dbReference>
<dbReference type="GO" id="GO:0005737">
    <property type="term" value="C:cytoplasm"/>
    <property type="evidence" value="ECO:0007669"/>
    <property type="project" value="UniProtKB-SubCell"/>
</dbReference>
<dbReference type="InterPro" id="IPR036565">
    <property type="entry name" value="Mur-like_cat_sf"/>
</dbReference>
<comment type="similarity">
    <text evidence="9">Belongs to the MurCDEF family.</text>
</comment>
<keyword evidence="5 9" id="KW-0132">Cell division</keyword>
<name>A0A0K6HY17_9BURK</name>
<dbReference type="GO" id="GO:0008764">
    <property type="term" value="F:UDP-N-acetylmuramoylalanine-D-glutamate ligase activity"/>
    <property type="evidence" value="ECO:0007669"/>
    <property type="project" value="UniProtKB-UniRule"/>
</dbReference>
<dbReference type="STRING" id="339866.GCA_001418255_01126"/>
<dbReference type="Pfam" id="PF21799">
    <property type="entry name" value="MurD-like_N"/>
    <property type="match status" value="1"/>
</dbReference>
<dbReference type="SUPFAM" id="SSF51984">
    <property type="entry name" value="MurCD N-terminal domain"/>
    <property type="match status" value="1"/>
</dbReference>
<dbReference type="Proteomes" id="UP000183649">
    <property type="component" value="Unassembled WGS sequence"/>
</dbReference>
<dbReference type="RefSeq" id="WP_055450036.1">
    <property type="nucleotide sequence ID" value="NZ_CYHF01000003.1"/>
</dbReference>
<dbReference type="GO" id="GO:0008360">
    <property type="term" value="P:regulation of cell shape"/>
    <property type="evidence" value="ECO:0007669"/>
    <property type="project" value="UniProtKB-KW"/>
</dbReference>
<proteinExistence type="inferred from homology"/>
<keyword evidence="9 10" id="KW-0133">Cell shape</keyword>
<evidence type="ECO:0000313" key="14">
    <source>
        <dbReference type="Proteomes" id="UP000183649"/>
    </source>
</evidence>
<dbReference type="InterPro" id="IPR036615">
    <property type="entry name" value="Mur_ligase_C_dom_sf"/>
</dbReference>
<dbReference type="OrthoDB" id="9809796at2"/>
<sequence length="508" mass="53835">MKLQDRSVLVLGLGESGLAMARWCAAQGASVRVADSRTQPPGLAALRQELPAVQVHCGDLSADLLGDAQLVLRSPGIAPHAGEFAAIVRLAAERGVPLAGELHLFQWALDDLRAQQGYAPKVVAITGTNGKTTVTRLTGLMLERAGWTVAVAGNISPSMLDVLQQRLAQDALPQAWVLELSSFQLHGMDDFAADAATVLNLTQDHLDWHGDMAAYAADKSNIFGNQNGRGVMVLNRDDAQVLAMQRPGRRLRRFGLSAPQQPGDWGVAREGGIDWLVRATPDAEAESALLADKPARRGRVAAPQPAELHVQRLMPAEALRIQGAHNVANALAALALGDAVGAPLAPMLHALRDYCGEPHRMQTVAVIDGVRWIDDSKGTNVGATVAALAGMDAPVVLIAGGDGKGQDFSPLRAQATRLRAAVLIGRDAQTIAEQLGDLVPVERTQSMEQAVQRAATLAKTGDAAMLSPACASLDMFRNYAHRAEVFVAAVRELAEGRGQVWNEGSDHA</sequence>
<keyword evidence="3 9" id="KW-0963">Cytoplasm</keyword>
<dbReference type="InterPro" id="IPR018109">
    <property type="entry name" value="Folylpolyglutamate_synth_CS"/>
</dbReference>
<dbReference type="Gene3D" id="3.40.50.720">
    <property type="entry name" value="NAD(P)-binding Rossmann-like Domain"/>
    <property type="match status" value="1"/>
</dbReference>
<dbReference type="Gene3D" id="3.40.1190.10">
    <property type="entry name" value="Mur-like, catalytic domain"/>
    <property type="match status" value="1"/>
</dbReference>
<evidence type="ECO:0000256" key="9">
    <source>
        <dbReference type="HAMAP-Rule" id="MF_00639"/>
    </source>
</evidence>
<dbReference type="UniPathway" id="UPA00219"/>
<evidence type="ECO:0000256" key="1">
    <source>
        <dbReference type="ARBA" id="ARBA00004496"/>
    </source>
</evidence>
<keyword evidence="9 10" id="KW-0573">Peptidoglycan synthesis</keyword>
<evidence type="ECO:0000256" key="2">
    <source>
        <dbReference type="ARBA" id="ARBA00004752"/>
    </source>
</evidence>
<keyword evidence="6 9" id="KW-0547">Nucleotide-binding</keyword>
<evidence type="ECO:0000259" key="11">
    <source>
        <dbReference type="Pfam" id="PF02875"/>
    </source>
</evidence>
<evidence type="ECO:0000256" key="5">
    <source>
        <dbReference type="ARBA" id="ARBA00022618"/>
    </source>
</evidence>
<dbReference type="EMBL" id="CYHF01000003">
    <property type="protein sequence ID" value="CUA95770.1"/>
    <property type="molecule type" value="Genomic_DNA"/>
</dbReference>
<dbReference type="InterPro" id="IPR005762">
    <property type="entry name" value="MurD"/>
</dbReference>
<evidence type="ECO:0000256" key="3">
    <source>
        <dbReference type="ARBA" id="ARBA00022490"/>
    </source>
</evidence>
<dbReference type="InterPro" id="IPR013221">
    <property type="entry name" value="Mur_ligase_cen"/>
</dbReference>
<dbReference type="HAMAP" id="MF_00639">
    <property type="entry name" value="MurD"/>
    <property type="match status" value="1"/>
</dbReference>
<keyword evidence="14" id="KW-1185">Reference proteome</keyword>
<dbReference type="EC" id="6.3.2.9" evidence="9 10"/>
<gene>
    <name evidence="9" type="primary">murD</name>
    <name evidence="13" type="ORF">Ga0061069_103247</name>
</gene>
<dbReference type="SUPFAM" id="SSF53244">
    <property type="entry name" value="MurD-like peptide ligases, peptide-binding domain"/>
    <property type="match status" value="1"/>
</dbReference>
<dbReference type="PANTHER" id="PTHR43692:SF1">
    <property type="entry name" value="UDP-N-ACETYLMURAMOYLALANINE--D-GLUTAMATE LIGASE"/>
    <property type="match status" value="1"/>
</dbReference>
<evidence type="ECO:0000313" key="13">
    <source>
        <dbReference type="EMBL" id="CUA95770.1"/>
    </source>
</evidence>
<evidence type="ECO:0000256" key="6">
    <source>
        <dbReference type="ARBA" id="ARBA00022741"/>
    </source>
</evidence>
<dbReference type="GO" id="GO:0004326">
    <property type="term" value="F:tetrahydrofolylpolyglutamate synthase activity"/>
    <property type="evidence" value="ECO:0007669"/>
    <property type="project" value="InterPro"/>
</dbReference>
<dbReference type="AlphaFoldDB" id="A0A0K6HY17"/>
<dbReference type="GO" id="GO:0071555">
    <property type="term" value="P:cell wall organization"/>
    <property type="evidence" value="ECO:0007669"/>
    <property type="project" value="UniProtKB-KW"/>
</dbReference>